<dbReference type="GO" id="GO:0020037">
    <property type="term" value="F:heme binding"/>
    <property type="evidence" value="ECO:0007669"/>
    <property type="project" value="TreeGrafter"/>
</dbReference>
<evidence type="ECO:0000256" key="7">
    <source>
        <dbReference type="ARBA" id="ARBA00022753"/>
    </source>
</evidence>
<evidence type="ECO:0000256" key="12">
    <source>
        <dbReference type="SAM" id="Phobius"/>
    </source>
</evidence>
<keyword evidence="9 12" id="KW-0472">Membrane</keyword>
<reference evidence="13" key="3">
    <citation type="submission" date="2025-09" db="UniProtKB">
        <authorList>
            <consortium name="Ensembl"/>
        </authorList>
    </citation>
    <scope>IDENTIFICATION</scope>
</reference>
<keyword evidence="7" id="KW-0967">Endosome</keyword>
<dbReference type="KEGG" id="nfu:107385539"/>
<reference evidence="13" key="1">
    <citation type="submission" date="2014-08" db="EMBL/GenBank/DDBJ databases">
        <authorList>
            <person name="Senf B."/>
            <person name="Petzold A."/>
            <person name="Downie B.R."/>
            <person name="Koch P."/>
            <person name="Platzer M."/>
        </authorList>
    </citation>
    <scope>NUCLEOTIDE SEQUENCE [LARGE SCALE GENOMIC DNA]</scope>
    <source>
        <strain evidence="13">GRZ</strain>
    </source>
</reference>
<protein>
    <submittedName>
        <fullName evidence="13">Solute carrier family 48 member 1b</fullName>
    </submittedName>
</protein>
<comment type="similarity">
    <text evidence="4">Belongs to the HRG family.</text>
</comment>
<evidence type="ECO:0000256" key="9">
    <source>
        <dbReference type="ARBA" id="ARBA00023136"/>
    </source>
</evidence>
<dbReference type="Proteomes" id="UP000694548">
    <property type="component" value="Chromosome sgr10"/>
</dbReference>
<keyword evidence="5" id="KW-0813">Transport</keyword>
<dbReference type="AlphaFoldDB" id="A0A8C6MAT1"/>
<keyword evidence="8 12" id="KW-1133">Transmembrane helix</keyword>
<gene>
    <name evidence="13" type="primary">SLC48A1</name>
    <name evidence="13" type="synonym">LOC107385539</name>
</gene>
<evidence type="ECO:0000313" key="14">
    <source>
        <dbReference type="Proteomes" id="UP000694548"/>
    </source>
</evidence>
<dbReference type="PANTHER" id="PTHR31525">
    <property type="entry name" value="HEME TRANSPORTER HRG1"/>
    <property type="match status" value="1"/>
</dbReference>
<comment type="subcellular location">
    <subcellularLocation>
        <location evidence="2">Cytoplasmic vesicle</location>
        <location evidence="2">Phagosome membrane</location>
        <topology evidence="2">Multi-pass membrane protein</topology>
    </subcellularLocation>
    <subcellularLocation>
        <location evidence="3">Endosome membrane</location>
        <topology evidence="3">Multi-pass membrane protein</topology>
    </subcellularLocation>
    <subcellularLocation>
        <location evidence="1">Lysosome membrane</location>
        <topology evidence="1">Multi-pass membrane protein</topology>
    </subcellularLocation>
</comment>
<evidence type="ECO:0000256" key="8">
    <source>
        <dbReference type="ARBA" id="ARBA00022989"/>
    </source>
</evidence>
<dbReference type="GO" id="GO:0005886">
    <property type="term" value="C:plasma membrane"/>
    <property type="evidence" value="ECO:0007669"/>
    <property type="project" value="TreeGrafter"/>
</dbReference>
<name>A0A8C6MAT1_NOTFU</name>
<feature type="transmembrane region" description="Helical" evidence="12">
    <location>
        <begin position="112"/>
        <end position="134"/>
    </location>
</feature>
<evidence type="ECO:0000256" key="3">
    <source>
        <dbReference type="ARBA" id="ARBA00004337"/>
    </source>
</evidence>
<dbReference type="PRINTS" id="PR02095">
    <property type="entry name" value="TRNSPORTRHRG"/>
</dbReference>
<feature type="transmembrane region" description="Helical" evidence="12">
    <location>
        <begin position="171"/>
        <end position="197"/>
    </location>
</feature>
<accession>A0A8C6MAT1</accession>
<dbReference type="PANTHER" id="PTHR31525:SF1">
    <property type="entry name" value="HEME TRANSPORTER HRG1"/>
    <property type="match status" value="1"/>
</dbReference>
<evidence type="ECO:0000256" key="2">
    <source>
        <dbReference type="ARBA" id="ARBA00004265"/>
    </source>
</evidence>
<evidence type="ECO:0000313" key="13">
    <source>
        <dbReference type="Ensembl" id="ENSNFUP00015032550.1"/>
    </source>
</evidence>
<keyword evidence="10" id="KW-0458">Lysosome</keyword>
<evidence type="ECO:0000256" key="4">
    <source>
        <dbReference type="ARBA" id="ARBA00006203"/>
    </source>
</evidence>
<dbReference type="GeneTree" id="ENSGT00390000002307"/>
<dbReference type="GO" id="GO:0005765">
    <property type="term" value="C:lysosomal membrane"/>
    <property type="evidence" value="ECO:0007669"/>
    <property type="project" value="UniProtKB-SubCell"/>
</dbReference>
<keyword evidence="6 12" id="KW-0812">Transmembrane</keyword>
<dbReference type="Ensembl" id="ENSNFUT00015034020.1">
    <property type="protein sequence ID" value="ENSNFUP00015032550.1"/>
    <property type="gene ID" value="ENSNFUG00015015947.1"/>
</dbReference>
<keyword evidence="14" id="KW-1185">Reference proteome</keyword>
<feature type="transmembrane region" description="Helical" evidence="12">
    <location>
        <begin position="140"/>
        <end position="159"/>
    </location>
</feature>
<organism evidence="13 14">
    <name type="scientific">Nothobranchius furzeri</name>
    <name type="common">Turquoise killifish</name>
    <dbReference type="NCBI Taxonomy" id="105023"/>
    <lineage>
        <taxon>Eukaryota</taxon>
        <taxon>Metazoa</taxon>
        <taxon>Chordata</taxon>
        <taxon>Craniata</taxon>
        <taxon>Vertebrata</taxon>
        <taxon>Euteleostomi</taxon>
        <taxon>Actinopterygii</taxon>
        <taxon>Neopterygii</taxon>
        <taxon>Teleostei</taxon>
        <taxon>Neoteleostei</taxon>
        <taxon>Acanthomorphata</taxon>
        <taxon>Ovalentaria</taxon>
        <taxon>Atherinomorphae</taxon>
        <taxon>Cyprinodontiformes</taxon>
        <taxon>Nothobranchiidae</taxon>
        <taxon>Nothobranchius</taxon>
    </lineage>
</organism>
<evidence type="ECO:0000256" key="1">
    <source>
        <dbReference type="ARBA" id="ARBA00004155"/>
    </source>
</evidence>
<comment type="catalytic activity">
    <reaction evidence="11">
        <text>heme b(in) = heme b(out)</text>
        <dbReference type="Rhea" id="RHEA:75443"/>
        <dbReference type="ChEBI" id="CHEBI:60344"/>
    </reaction>
</comment>
<dbReference type="GO" id="GO:0010008">
    <property type="term" value="C:endosome membrane"/>
    <property type="evidence" value="ECO:0007669"/>
    <property type="project" value="UniProtKB-SubCell"/>
</dbReference>
<sequence>MVIVPSNSENKLTPLMFEVTKLGTSYAEYCPNPRSIEEAMSPPVCRAQSAENTFHSCRSVCDCARARALKDRLPDSCRYLPSEVLLSAQLHLCIWTVRVCVTMGCHKTHISIAYASFGTLVGFSVFLVWDIVYVQPWTGVMGGLSGVLALWTLITHIMYRQDYWRTWLKGLKFFFCIGVLSSLLSAVAFISFLCVAISRKESLRNPQSLYLSCVWSIMSLKWALLLSLAANRYHKEFTSVSIISDF</sequence>
<dbReference type="InterPro" id="IPR026218">
    <property type="entry name" value="HRG"/>
</dbReference>
<feature type="transmembrane region" description="Helical" evidence="12">
    <location>
        <begin position="209"/>
        <end position="229"/>
    </location>
</feature>
<dbReference type="GO" id="GO:0015232">
    <property type="term" value="F:heme transmembrane transporter activity"/>
    <property type="evidence" value="ECO:0007669"/>
    <property type="project" value="InterPro"/>
</dbReference>
<evidence type="ECO:0000256" key="10">
    <source>
        <dbReference type="ARBA" id="ARBA00023228"/>
    </source>
</evidence>
<proteinExistence type="inferred from homology"/>
<dbReference type="Pfam" id="PF16954">
    <property type="entry name" value="HRG"/>
    <property type="match status" value="2"/>
</dbReference>
<evidence type="ECO:0000256" key="5">
    <source>
        <dbReference type="ARBA" id="ARBA00022448"/>
    </source>
</evidence>
<evidence type="ECO:0000256" key="11">
    <source>
        <dbReference type="ARBA" id="ARBA00035075"/>
    </source>
</evidence>
<evidence type="ECO:0000256" key="6">
    <source>
        <dbReference type="ARBA" id="ARBA00022692"/>
    </source>
</evidence>
<reference evidence="13" key="2">
    <citation type="submission" date="2025-08" db="UniProtKB">
        <authorList>
            <consortium name="Ensembl"/>
        </authorList>
    </citation>
    <scope>IDENTIFICATION</scope>
</reference>
<dbReference type="GO" id="GO:0030670">
    <property type="term" value="C:phagocytic vesicle membrane"/>
    <property type="evidence" value="ECO:0007669"/>
    <property type="project" value="UniProtKB-SubCell"/>
</dbReference>